<evidence type="ECO:0000256" key="1">
    <source>
        <dbReference type="SAM" id="MobiDB-lite"/>
    </source>
</evidence>
<dbReference type="PANTHER" id="PTHR37718:SF2">
    <property type="entry name" value="OS03G0205150 PROTEIN"/>
    <property type="match status" value="1"/>
</dbReference>
<protein>
    <submittedName>
        <fullName evidence="2">Uncharacterized protein</fullName>
    </submittedName>
</protein>
<evidence type="ECO:0000313" key="2">
    <source>
        <dbReference type="EMBL" id="CAI9296102.1"/>
    </source>
</evidence>
<organism evidence="2 3">
    <name type="scientific">Lactuca saligna</name>
    <name type="common">Willowleaf lettuce</name>
    <dbReference type="NCBI Taxonomy" id="75948"/>
    <lineage>
        <taxon>Eukaryota</taxon>
        <taxon>Viridiplantae</taxon>
        <taxon>Streptophyta</taxon>
        <taxon>Embryophyta</taxon>
        <taxon>Tracheophyta</taxon>
        <taxon>Spermatophyta</taxon>
        <taxon>Magnoliopsida</taxon>
        <taxon>eudicotyledons</taxon>
        <taxon>Gunneridae</taxon>
        <taxon>Pentapetalae</taxon>
        <taxon>asterids</taxon>
        <taxon>campanulids</taxon>
        <taxon>Asterales</taxon>
        <taxon>Asteraceae</taxon>
        <taxon>Cichorioideae</taxon>
        <taxon>Cichorieae</taxon>
        <taxon>Lactucinae</taxon>
        <taxon>Lactuca</taxon>
    </lineage>
</organism>
<name>A0AA35ZQK2_LACSI</name>
<dbReference type="PANTHER" id="PTHR37718">
    <property type="entry name" value="BNAC03G61340D PROTEIN"/>
    <property type="match status" value="1"/>
</dbReference>
<keyword evidence="3" id="KW-1185">Reference proteome</keyword>
<feature type="region of interest" description="Disordered" evidence="1">
    <location>
        <begin position="182"/>
        <end position="204"/>
    </location>
</feature>
<dbReference type="AlphaFoldDB" id="A0AA35ZQK2"/>
<accession>A0AA35ZQK2</accession>
<dbReference type="EMBL" id="OX465084">
    <property type="protein sequence ID" value="CAI9296102.1"/>
    <property type="molecule type" value="Genomic_DNA"/>
</dbReference>
<sequence>MIVFVLKRVVENKDGSRWMVVVNGDDERRMVVVNENGSRRSWCDQHRRNPPLRSKPSIAAFLSDTASSEFATITVDCSSERTTRSQRQLQLATNLPPALTSFIPEATDTTNFCAVNLHLMDPKYTGEMLKHLEKQDELLMDAYRSMSHELHKLQVEEEMLMRAFYDLMASKGLATKRQDGTSVLEDIEPPQSNALVNVDSNEKH</sequence>
<feature type="compositionally biased region" description="Polar residues" evidence="1">
    <location>
        <begin position="190"/>
        <end position="204"/>
    </location>
</feature>
<proteinExistence type="predicted"/>
<gene>
    <name evidence="2" type="ORF">LSALG_LOCUS34998</name>
</gene>
<dbReference type="Proteomes" id="UP001177003">
    <property type="component" value="Chromosome 8"/>
</dbReference>
<evidence type="ECO:0000313" key="3">
    <source>
        <dbReference type="Proteomes" id="UP001177003"/>
    </source>
</evidence>
<reference evidence="2" key="1">
    <citation type="submission" date="2023-04" db="EMBL/GenBank/DDBJ databases">
        <authorList>
            <person name="Vijverberg K."/>
            <person name="Xiong W."/>
            <person name="Schranz E."/>
        </authorList>
    </citation>
    <scope>NUCLEOTIDE SEQUENCE</scope>
</reference>